<dbReference type="SUPFAM" id="SSF53448">
    <property type="entry name" value="Nucleotide-diphospho-sugar transferases"/>
    <property type="match status" value="1"/>
</dbReference>
<dbReference type="Gene3D" id="3.90.550.10">
    <property type="entry name" value="Spore Coat Polysaccharide Biosynthesis Protein SpsA, Chain A"/>
    <property type="match status" value="1"/>
</dbReference>
<dbReference type="GO" id="GO:0016757">
    <property type="term" value="F:glycosyltransferase activity"/>
    <property type="evidence" value="ECO:0007669"/>
    <property type="project" value="UniProtKB-KW"/>
</dbReference>
<evidence type="ECO:0000313" key="3">
    <source>
        <dbReference type="Proteomes" id="UP000831785"/>
    </source>
</evidence>
<evidence type="ECO:0000259" key="1">
    <source>
        <dbReference type="Pfam" id="PF00535"/>
    </source>
</evidence>
<evidence type="ECO:0000313" key="2">
    <source>
        <dbReference type="EMBL" id="UOQ55172.1"/>
    </source>
</evidence>
<sequence length="130" mass="14682">MAATPFVSVMVVIYNHDQYVEQALDRILAQRVNSPWEVVVADDCSIDGTAAILARYQQRYPDIVRVLPVELGVSRNFERAMQACLGKFVAIVEGDDYWTSPDKLQLQAEFMQSHPDFSMCFHNAEVIGNV</sequence>
<dbReference type="InterPro" id="IPR001173">
    <property type="entry name" value="Glyco_trans_2-like"/>
</dbReference>
<dbReference type="PANTHER" id="PTHR22916:SF3">
    <property type="entry name" value="UDP-GLCNAC:BETAGAL BETA-1,3-N-ACETYLGLUCOSAMINYLTRANSFERASE-LIKE PROTEIN 1"/>
    <property type="match status" value="1"/>
</dbReference>
<dbReference type="PANTHER" id="PTHR22916">
    <property type="entry name" value="GLYCOSYLTRANSFERASE"/>
    <property type="match status" value="1"/>
</dbReference>
<name>A0ABY4FGT9_9BACT</name>
<dbReference type="EMBL" id="CP095049">
    <property type="protein sequence ID" value="UOQ55172.1"/>
    <property type="molecule type" value="Genomic_DNA"/>
</dbReference>
<dbReference type="Proteomes" id="UP000831785">
    <property type="component" value="Chromosome"/>
</dbReference>
<keyword evidence="2" id="KW-0808">Transferase</keyword>
<dbReference type="Pfam" id="PF00535">
    <property type="entry name" value="Glycos_transf_2"/>
    <property type="match status" value="1"/>
</dbReference>
<dbReference type="InterPro" id="IPR029044">
    <property type="entry name" value="Nucleotide-diphossugar_trans"/>
</dbReference>
<reference evidence="2 3" key="1">
    <citation type="submission" date="2022-04" db="EMBL/GenBank/DDBJ databases">
        <title>Hymenobacter sp. isolated from the air.</title>
        <authorList>
            <person name="Won M."/>
            <person name="Lee C.-M."/>
            <person name="Woen H.-Y."/>
            <person name="Kwon S.-W."/>
        </authorList>
    </citation>
    <scope>NUCLEOTIDE SEQUENCE [LARGE SCALE GENOMIC DNA]</scope>
    <source>
        <strain evidence="3">5116 S-27</strain>
    </source>
</reference>
<dbReference type="EC" id="2.4.-.-" evidence="2"/>
<keyword evidence="2" id="KW-0328">Glycosyltransferase</keyword>
<dbReference type="RefSeq" id="WP_244723409.1">
    <property type="nucleotide sequence ID" value="NZ_CP095049.1"/>
</dbReference>
<gene>
    <name evidence="2" type="ORF">MUN80_10540</name>
</gene>
<keyword evidence="3" id="KW-1185">Reference proteome</keyword>
<organism evidence="2 3">
    <name type="scientific">Hymenobacter cellulosivorans</name>
    <dbReference type="NCBI Taxonomy" id="2932249"/>
    <lineage>
        <taxon>Bacteria</taxon>
        <taxon>Pseudomonadati</taxon>
        <taxon>Bacteroidota</taxon>
        <taxon>Cytophagia</taxon>
        <taxon>Cytophagales</taxon>
        <taxon>Hymenobacteraceae</taxon>
        <taxon>Hymenobacter</taxon>
    </lineage>
</organism>
<feature type="domain" description="Glycosyltransferase 2-like" evidence="1">
    <location>
        <begin position="8"/>
        <end position="116"/>
    </location>
</feature>
<protein>
    <submittedName>
        <fullName evidence="2">Glycosyltransferase</fullName>
        <ecNumber evidence="2">2.4.-.-</ecNumber>
    </submittedName>
</protein>
<proteinExistence type="predicted"/>
<accession>A0ABY4FGT9</accession>